<comment type="caution">
    <text evidence="2">The sequence shown here is derived from an EMBL/GenBank/DDBJ whole genome shotgun (WGS) entry which is preliminary data.</text>
</comment>
<dbReference type="Proteomes" id="UP000241362">
    <property type="component" value="Unassembled WGS sequence"/>
</dbReference>
<evidence type="ECO:0000313" key="2">
    <source>
        <dbReference type="EMBL" id="PTE15939.1"/>
    </source>
</evidence>
<protein>
    <submittedName>
        <fullName evidence="2">Head protein</fullName>
    </submittedName>
</protein>
<proteinExistence type="predicted"/>
<accession>A0A2T4JDF7</accession>
<name>A0A2T4JDF7_FUSBL</name>
<feature type="domain" description="Bacteriophage Mu GpT" evidence="1">
    <location>
        <begin position="9"/>
        <end position="306"/>
    </location>
</feature>
<dbReference type="EMBL" id="PZKE01000002">
    <property type="protein sequence ID" value="PTE15939.1"/>
    <property type="molecule type" value="Genomic_DNA"/>
</dbReference>
<dbReference type="RefSeq" id="WP_107671948.1">
    <property type="nucleotide sequence ID" value="NZ_PZKE01000002.1"/>
</dbReference>
<evidence type="ECO:0000313" key="3">
    <source>
        <dbReference type="Proteomes" id="UP000241362"/>
    </source>
</evidence>
<reference evidence="2 3" key="1">
    <citation type="submission" date="2018-03" db="EMBL/GenBank/DDBJ databases">
        <title>Rhodobacter blasticus.</title>
        <authorList>
            <person name="Meyer T.E."/>
            <person name="Miller S."/>
            <person name="Lodha T."/>
            <person name="Gandham S."/>
            <person name="Chintalapati S."/>
            <person name="Chintalapati V.R."/>
        </authorList>
    </citation>
    <scope>NUCLEOTIDE SEQUENCE [LARGE SCALE GENOMIC DNA]</scope>
    <source>
        <strain evidence="2 3">DSM 2131</strain>
    </source>
</reference>
<dbReference type="InterPro" id="IPR018774">
    <property type="entry name" value="Phage_Mu_GpT"/>
</dbReference>
<dbReference type="Pfam" id="PF10124">
    <property type="entry name" value="Mu-like_gpT"/>
    <property type="match status" value="1"/>
</dbReference>
<keyword evidence="3" id="KW-1185">Reference proteome</keyword>
<dbReference type="AlphaFoldDB" id="A0A2T4JDF7"/>
<gene>
    <name evidence="2" type="ORF">C5F44_02560</name>
</gene>
<evidence type="ECO:0000259" key="1">
    <source>
        <dbReference type="Pfam" id="PF10124"/>
    </source>
</evidence>
<sequence>MAIITPTLLATLQTALNKAFNDAYKTMRADSVFEKIATTVSSSSTSNTYDWLGDFPTLQEWVGDRVIKDMKAQGYQITNKLFEATLGVRRTAVEDDQYGHYAAVAASMGQEAAQHPDKIMAALMAAGTSTACYDGQYFFDTDHPVYPNVDGTGVAATVSNYNSGGGAPGPAWYLLDTRKAIKPFIFQERTKPEFENKTSPGTSDHVFIKDQYLHGIRYRCNGGYGFWQMAYCSKAALTDVNFKAARDAMTAFKGDGGRPLGIRPTTLVVPAALRSAADDLINKANLAGGESNVLYKAVDVIVSDWL</sequence>
<organism evidence="2 3">
    <name type="scientific">Fuscovulum blasticum DSM 2131</name>
    <dbReference type="NCBI Taxonomy" id="1188250"/>
    <lineage>
        <taxon>Bacteria</taxon>
        <taxon>Pseudomonadati</taxon>
        <taxon>Pseudomonadota</taxon>
        <taxon>Alphaproteobacteria</taxon>
        <taxon>Rhodobacterales</taxon>
        <taxon>Paracoccaceae</taxon>
        <taxon>Pseudogemmobacter</taxon>
    </lineage>
</organism>